<feature type="region of interest" description="Disordered" evidence="2">
    <location>
        <begin position="70"/>
        <end position="92"/>
    </location>
</feature>
<reference evidence="3 4" key="1">
    <citation type="submission" date="2018-12" db="EMBL/GenBank/DDBJ databases">
        <authorList>
            <person name="Toschakov S.V."/>
        </authorList>
    </citation>
    <scope>NUCLEOTIDE SEQUENCE [LARGE SCALE GENOMIC DNA]</scope>
    <source>
        <strain evidence="3 4">GM2012</strain>
    </source>
</reference>
<accession>A0A432MIH2</accession>
<keyword evidence="4" id="KW-1185">Reference proteome</keyword>
<sequence>METETRNTDAKGRVTLPRSFANATVIVEQVSETELRIRKAVVVPEDELRFAEESAAPLSDRDRDRFLTLLDNPPAPNEALRRAAATHLKHHG</sequence>
<evidence type="ECO:0000313" key="4">
    <source>
        <dbReference type="Proteomes" id="UP000280296"/>
    </source>
</evidence>
<organism evidence="3 4">
    <name type="scientific">Tautonia sociabilis</name>
    <dbReference type="NCBI Taxonomy" id="2080755"/>
    <lineage>
        <taxon>Bacteria</taxon>
        <taxon>Pseudomonadati</taxon>
        <taxon>Planctomycetota</taxon>
        <taxon>Planctomycetia</taxon>
        <taxon>Isosphaerales</taxon>
        <taxon>Isosphaeraceae</taxon>
        <taxon>Tautonia</taxon>
    </lineage>
</organism>
<keyword evidence="1" id="KW-1277">Toxin-antitoxin system</keyword>
<dbReference type="Proteomes" id="UP000280296">
    <property type="component" value="Unassembled WGS sequence"/>
</dbReference>
<dbReference type="InterPro" id="IPR014795">
    <property type="entry name" value="TacA_1-like"/>
</dbReference>
<reference evidence="3 4" key="2">
    <citation type="submission" date="2019-01" db="EMBL/GenBank/DDBJ databases">
        <title>Tautonia sociabilis, a novel thermotolerant planctomycete of Isosphaeraceae family, isolated from a 4000 m deep subterranean habitat.</title>
        <authorList>
            <person name="Kovaleva O.L."/>
            <person name="Elcheninov A.G."/>
            <person name="Van Heerden E."/>
            <person name="Toshchakov S.V."/>
            <person name="Novikov A."/>
            <person name="Bonch-Osmolovskaya E.A."/>
            <person name="Kublanov I.V."/>
        </authorList>
    </citation>
    <scope>NUCLEOTIDE SEQUENCE [LARGE SCALE GENOMIC DNA]</scope>
    <source>
        <strain evidence="3 4">GM2012</strain>
    </source>
</reference>
<protein>
    <submittedName>
        <fullName evidence="3">DUF1778 domain-containing protein</fullName>
    </submittedName>
</protein>
<dbReference type="EMBL" id="RYZH01000027">
    <property type="protein sequence ID" value="RUL87005.1"/>
    <property type="molecule type" value="Genomic_DNA"/>
</dbReference>
<dbReference type="AlphaFoldDB" id="A0A432MIH2"/>
<dbReference type="Gene3D" id="1.20.5.780">
    <property type="entry name" value="Single helix bin"/>
    <property type="match status" value="1"/>
</dbReference>
<dbReference type="Pfam" id="PF08681">
    <property type="entry name" value="TacA1"/>
    <property type="match status" value="1"/>
</dbReference>
<proteinExistence type="predicted"/>
<gene>
    <name evidence="3" type="ORF">TsocGM_14505</name>
</gene>
<evidence type="ECO:0000313" key="3">
    <source>
        <dbReference type="EMBL" id="RUL87005.1"/>
    </source>
</evidence>
<dbReference type="RefSeq" id="WP_126726191.1">
    <property type="nucleotide sequence ID" value="NZ_RYZH01000027.1"/>
</dbReference>
<dbReference type="OrthoDB" id="286088at2"/>
<evidence type="ECO:0000256" key="2">
    <source>
        <dbReference type="SAM" id="MobiDB-lite"/>
    </source>
</evidence>
<comment type="caution">
    <text evidence="3">The sequence shown here is derived from an EMBL/GenBank/DDBJ whole genome shotgun (WGS) entry which is preliminary data.</text>
</comment>
<name>A0A432MIH2_9BACT</name>
<evidence type="ECO:0000256" key="1">
    <source>
        <dbReference type="ARBA" id="ARBA00022649"/>
    </source>
</evidence>